<reference evidence="1 2" key="1">
    <citation type="journal article" date="2024" name="Nat. Commun.">
        <title>Phylogenomics reveals the evolutionary origins of lichenization in chlorophyte algae.</title>
        <authorList>
            <person name="Puginier C."/>
            <person name="Libourel C."/>
            <person name="Otte J."/>
            <person name="Skaloud P."/>
            <person name="Haon M."/>
            <person name="Grisel S."/>
            <person name="Petersen M."/>
            <person name="Berrin J.G."/>
            <person name="Delaux P.M."/>
            <person name="Dal Grande F."/>
            <person name="Keller J."/>
        </authorList>
    </citation>
    <scope>NUCLEOTIDE SEQUENCE [LARGE SCALE GENOMIC DNA]</scope>
    <source>
        <strain evidence="1 2">SAG 2036</strain>
    </source>
</reference>
<dbReference type="Proteomes" id="UP001465755">
    <property type="component" value="Unassembled WGS sequence"/>
</dbReference>
<dbReference type="EMBL" id="JALJOQ010000029">
    <property type="protein sequence ID" value="KAK9807928.1"/>
    <property type="molecule type" value="Genomic_DNA"/>
</dbReference>
<keyword evidence="2" id="KW-1185">Reference proteome</keyword>
<protein>
    <submittedName>
        <fullName evidence="1">Uncharacterized protein</fullName>
    </submittedName>
</protein>
<organism evidence="1 2">
    <name type="scientific">Symbiochloris irregularis</name>
    <dbReference type="NCBI Taxonomy" id="706552"/>
    <lineage>
        <taxon>Eukaryota</taxon>
        <taxon>Viridiplantae</taxon>
        <taxon>Chlorophyta</taxon>
        <taxon>core chlorophytes</taxon>
        <taxon>Trebouxiophyceae</taxon>
        <taxon>Trebouxiales</taxon>
        <taxon>Trebouxiaceae</taxon>
        <taxon>Symbiochloris</taxon>
    </lineage>
</organism>
<proteinExistence type="predicted"/>
<evidence type="ECO:0000313" key="2">
    <source>
        <dbReference type="Proteomes" id="UP001465755"/>
    </source>
</evidence>
<name>A0AAW1PHH1_9CHLO</name>
<dbReference type="AlphaFoldDB" id="A0AAW1PHH1"/>
<gene>
    <name evidence="1" type="ORF">WJX73_003382</name>
</gene>
<accession>A0AAW1PHH1</accession>
<comment type="caution">
    <text evidence="1">The sequence shown here is derived from an EMBL/GenBank/DDBJ whole genome shotgun (WGS) entry which is preliminary data.</text>
</comment>
<sequence>MTLSSSLLQRRSHAKALVFAVLALGFIEVSSQRIGRATLGPEANKVLDFSSIPPTASPQADGELSASFLSSPPRPRAVFPLTDQSLASSPGASAIYVGGGQGITWPQDDEAGIVLQCSQEGESLVLLDPVNYGQQGPWALNLWFKPSDVSGGSYQYLFANAAADSTTANAFSPNQVRLFFPEEATPGFGLFRAVVVDSDDPSDPAWVDSDGQVSLNFSSTLTPSLEDGQVAMRNIHLKAHDHFDRDDLLKAQQS</sequence>
<evidence type="ECO:0000313" key="1">
    <source>
        <dbReference type="EMBL" id="KAK9807928.1"/>
    </source>
</evidence>